<accession>A0A167LFR2</accession>
<dbReference type="SUPFAM" id="SSF46689">
    <property type="entry name" value="Homeodomain-like"/>
    <property type="match status" value="1"/>
</dbReference>
<dbReference type="CDD" id="cd00086">
    <property type="entry name" value="homeodomain"/>
    <property type="match status" value="1"/>
</dbReference>
<dbReference type="OrthoDB" id="10056939at2759"/>
<dbReference type="Proteomes" id="UP000077315">
    <property type="component" value="Unassembled WGS sequence"/>
</dbReference>
<sequence length="667" mass="74748">MTDHNVINRLRKRYYTAPAHQITLTTLLIKEAIQETDRSPNMHVFSCAPDLQEKMSFSKAHPETFFSAPSEDIAGWSSMASFFASPANPPLVASTEPDNGSGLLSPFDMHLCPPTDLFLRDDGALVASSPPEFGYFLSEMPMLSPSFLNPNHAFLPFTPTSDHIPLLSYPRGLSTEASQDKHIMQSQAYPSPLELPSSTLTSADLRIDGLFSSNVELFPSSLMDDDNEPLGTHKQTHSTTQAQNMTVWNEEEVVDRTPELDASWPYIMHHFSGSTSTLYSNNSVVFYTMPNSPESTTIYSPISTHTVAPEYYYETDSQTEILMNATTDYINTSTNTNTTTTTTTNNNNNNNNNVEFNNEAEQSSPVAALLVDLENAISLAQQGVECDFETLQLRAYSLIHQSTLHNDCGIQEKRKVHDTLTILLRTISPHTNEPTFEQAEECKQELPHSYECPQHRNDSPDSPISTLSDFKEDLTFLESGSPHACQELAQPEKQSTDNLDLADSETDDDGDFCLSTASSDDEYEESSGRPLRKVSKRADRRSNPTGNLRKRARKLSLASHESSCGSLRPQAETRSRINQTSRKTRKNYSKDTTRVLMDWYLLHDGETPDSNNKERLASLTNKTPAQISTWFQNARRRHSDKLQQFKSLVASHPTVVYDYASFVAYEP</sequence>
<dbReference type="STRING" id="763407.A0A167LFR2"/>
<dbReference type="VEuPathDB" id="FungiDB:PHYBLDRAFT_182590"/>
<feature type="DNA-binding region" description="Homeobox" evidence="1">
    <location>
        <begin position="581"/>
        <end position="642"/>
    </location>
</feature>
<keyword evidence="1 2" id="KW-0371">Homeobox</keyword>
<feature type="region of interest" description="Disordered" evidence="3">
    <location>
        <begin position="489"/>
        <end position="588"/>
    </location>
</feature>
<evidence type="ECO:0000313" key="6">
    <source>
        <dbReference type="Proteomes" id="UP000077315"/>
    </source>
</evidence>
<dbReference type="GO" id="GO:0003677">
    <property type="term" value="F:DNA binding"/>
    <property type="evidence" value="ECO:0007669"/>
    <property type="project" value="UniProtKB-UniRule"/>
</dbReference>
<evidence type="ECO:0000256" key="1">
    <source>
        <dbReference type="PROSITE-ProRule" id="PRU00108"/>
    </source>
</evidence>
<evidence type="ECO:0000313" key="5">
    <source>
        <dbReference type="EMBL" id="OAD70355.1"/>
    </source>
</evidence>
<dbReference type="AlphaFoldDB" id="A0A167LFR2"/>
<feature type="domain" description="Homeobox" evidence="4">
    <location>
        <begin position="579"/>
        <end position="641"/>
    </location>
</feature>
<evidence type="ECO:0000259" key="4">
    <source>
        <dbReference type="PROSITE" id="PS50071"/>
    </source>
</evidence>
<proteinExistence type="predicted"/>
<dbReference type="Pfam" id="PF00046">
    <property type="entry name" value="Homeodomain"/>
    <property type="match status" value="1"/>
</dbReference>
<evidence type="ECO:0000256" key="3">
    <source>
        <dbReference type="SAM" id="MobiDB-lite"/>
    </source>
</evidence>
<dbReference type="InterPro" id="IPR001356">
    <property type="entry name" value="HD"/>
</dbReference>
<keyword evidence="1 2" id="KW-0539">Nucleus</keyword>
<comment type="subcellular location">
    <subcellularLocation>
        <location evidence="1 2">Nucleus</location>
    </subcellularLocation>
</comment>
<dbReference type="InterPro" id="IPR009057">
    <property type="entry name" value="Homeodomain-like_sf"/>
</dbReference>
<dbReference type="GeneID" id="28999551"/>
<feature type="compositionally biased region" description="Acidic residues" evidence="3">
    <location>
        <begin position="500"/>
        <end position="511"/>
    </location>
</feature>
<keyword evidence="6" id="KW-1185">Reference proteome</keyword>
<dbReference type="InParanoid" id="A0A167LFR2"/>
<dbReference type="GO" id="GO:0005634">
    <property type="term" value="C:nucleus"/>
    <property type="evidence" value="ECO:0007669"/>
    <property type="project" value="UniProtKB-SubCell"/>
</dbReference>
<reference evidence="6" key="1">
    <citation type="submission" date="2015-06" db="EMBL/GenBank/DDBJ databases">
        <title>Expansion of signal transduction pathways in fungi by whole-genome duplication.</title>
        <authorList>
            <consortium name="DOE Joint Genome Institute"/>
            <person name="Corrochano L.M."/>
            <person name="Kuo A."/>
            <person name="Marcet-Houben M."/>
            <person name="Polaino S."/>
            <person name="Salamov A."/>
            <person name="Villalobos J.M."/>
            <person name="Alvarez M.I."/>
            <person name="Avalos J."/>
            <person name="Benito E.P."/>
            <person name="Benoit I."/>
            <person name="Burger G."/>
            <person name="Camino L.P."/>
            <person name="Canovas D."/>
            <person name="Cerda-Olmedo E."/>
            <person name="Cheng J.-F."/>
            <person name="Dominguez A."/>
            <person name="Elias M."/>
            <person name="Eslava A.P."/>
            <person name="Glaser F."/>
            <person name="Grimwood J."/>
            <person name="Gutierrez G."/>
            <person name="Heitman J."/>
            <person name="Henrissat B."/>
            <person name="Iturriaga E.A."/>
            <person name="Lang B.F."/>
            <person name="Lavin J.L."/>
            <person name="Lee S."/>
            <person name="Li W."/>
            <person name="Lindquist E."/>
            <person name="Lopez-Garcia S."/>
            <person name="Luque E.M."/>
            <person name="Marcos A.T."/>
            <person name="Martin J."/>
            <person name="McCluskey K."/>
            <person name="Medina H.R."/>
            <person name="Miralles-Duran A."/>
            <person name="Miyazaki A."/>
            <person name="Munoz-Torres E."/>
            <person name="Oguiza J.A."/>
            <person name="Ohm R."/>
            <person name="Olmedo M."/>
            <person name="Orejas M."/>
            <person name="Ortiz-Castellanos L."/>
            <person name="Pisabarro A.G."/>
            <person name="Rodriguez-Romero J."/>
            <person name="Ruiz-Herrera J."/>
            <person name="Ruiz-Vazquez R."/>
            <person name="Sanz C."/>
            <person name="Schackwitz W."/>
            <person name="Schmutz J."/>
            <person name="Shahriari M."/>
            <person name="Shelest E."/>
            <person name="Silva-Franco F."/>
            <person name="Soanes D."/>
            <person name="Syed K."/>
            <person name="Tagua V.G."/>
            <person name="Talbot N.J."/>
            <person name="Thon M."/>
            <person name="De vries R.P."/>
            <person name="Wiebenga A."/>
            <person name="Yadav J.S."/>
            <person name="Braun E.L."/>
            <person name="Baker S."/>
            <person name="Garre V."/>
            <person name="Horwitz B."/>
            <person name="Torres-Martinez S."/>
            <person name="Idnurm A."/>
            <person name="Herrera-Estrella A."/>
            <person name="Gabaldon T."/>
            <person name="Grigoriev I.V."/>
        </authorList>
    </citation>
    <scope>NUCLEOTIDE SEQUENCE [LARGE SCALE GENOMIC DNA]</scope>
    <source>
        <strain evidence="6">NRRL 1555(-)</strain>
    </source>
</reference>
<organism evidence="5 6">
    <name type="scientific">Phycomyces blakesleeanus (strain ATCC 8743b / DSM 1359 / FGSC 10004 / NBRC 33097 / NRRL 1555)</name>
    <dbReference type="NCBI Taxonomy" id="763407"/>
    <lineage>
        <taxon>Eukaryota</taxon>
        <taxon>Fungi</taxon>
        <taxon>Fungi incertae sedis</taxon>
        <taxon>Mucoromycota</taxon>
        <taxon>Mucoromycotina</taxon>
        <taxon>Mucoromycetes</taxon>
        <taxon>Mucorales</taxon>
        <taxon>Phycomycetaceae</taxon>
        <taxon>Phycomyces</taxon>
    </lineage>
</organism>
<dbReference type="PROSITE" id="PS50071">
    <property type="entry name" value="HOMEOBOX_2"/>
    <property type="match status" value="1"/>
</dbReference>
<dbReference type="Gene3D" id="1.10.10.60">
    <property type="entry name" value="Homeodomain-like"/>
    <property type="match status" value="1"/>
</dbReference>
<gene>
    <name evidence="5" type="ORF">PHYBLDRAFT_182590</name>
</gene>
<keyword evidence="1 2" id="KW-0238">DNA-binding</keyword>
<dbReference type="SMART" id="SM00389">
    <property type="entry name" value="HOX"/>
    <property type="match status" value="1"/>
</dbReference>
<name>A0A167LFR2_PHYB8</name>
<evidence type="ECO:0000256" key="2">
    <source>
        <dbReference type="RuleBase" id="RU000682"/>
    </source>
</evidence>
<dbReference type="EMBL" id="KV440989">
    <property type="protein sequence ID" value="OAD70355.1"/>
    <property type="molecule type" value="Genomic_DNA"/>
</dbReference>
<protein>
    <submittedName>
        <fullName evidence="5">Homeodomain-like DNA binding domain-containing transcription factor</fullName>
    </submittedName>
</protein>
<dbReference type="RefSeq" id="XP_018288395.1">
    <property type="nucleotide sequence ID" value="XM_018438645.1"/>
</dbReference>